<feature type="compositionally biased region" description="Polar residues" evidence="1">
    <location>
        <begin position="63"/>
        <end position="90"/>
    </location>
</feature>
<dbReference type="AlphaFoldDB" id="A0A5B7EKV9"/>
<evidence type="ECO:0000313" key="3">
    <source>
        <dbReference type="Proteomes" id="UP000324222"/>
    </source>
</evidence>
<protein>
    <submittedName>
        <fullName evidence="2">Uncharacterized protein</fullName>
    </submittedName>
</protein>
<feature type="region of interest" description="Disordered" evidence="1">
    <location>
        <begin position="1"/>
        <end position="90"/>
    </location>
</feature>
<proteinExistence type="predicted"/>
<reference evidence="2 3" key="1">
    <citation type="submission" date="2019-05" db="EMBL/GenBank/DDBJ databases">
        <title>Another draft genome of Portunus trituberculatus and its Hox gene families provides insights of decapod evolution.</title>
        <authorList>
            <person name="Jeong J.-H."/>
            <person name="Song I."/>
            <person name="Kim S."/>
            <person name="Choi T."/>
            <person name="Kim D."/>
            <person name="Ryu S."/>
            <person name="Kim W."/>
        </authorList>
    </citation>
    <scope>NUCLEOTIDE SEQUENCE [LARGE SCALE GENOMIC DNA]</scope>
    <source>
        <tissue evidence="2">Muscle</tissue>
    </source>
</reference>
<name>A0A5B7EKV9_PORTR</name>
<comment type="caution">
    <text evidence="2">The sequence shown here is derived from an EMBL/GenBank/DDBJ whole genome shotgun (WGS) entry which is preliminary data.</text>
</comment>
<dbReference type="EMBL" id="VSRR010003145">
    <property type="protein sequence ID" value="MPC34852.1"/>
    <property type="molecule type" value="Genomic_DNA"/>
</dbReference>
<evidence type="ECO:0000256" key="1">
    <source>
        <dbReference type="SAM" id="MobiDB-lite"/>
    </source>
</evidence>
<accession>A0A5B7EKV9</accession>
<sequence length="90" mass="9724">MNATANGEGSIVSPRPFQTSGLRPVTHSATRPHLVTSSPKTFLPSPALTLQKPPKHTQDHHTPLQQHTHNNSLPTTINPHANTHTALTFA</sequence>
<keyword evidence="3" id="KW-1185">Reference proteome</keyword>
<gene>
    <name evidence="2" type="ORF">E2C01_028255</name>
</gene>
<organism evidence="2 3">
    <name type="scientific">Portunus trituberculatus</name>
    <name type="common">Swimming crab</name>
    <name type="synonym">Neptunus trituberculatus</name>
    <dbReference type="NCBI Taxonomy" id="210409"/>
    <lineage>
        <taxon>Eukaryota</taxon>
        <taxon>Metazoa</taxon>
        <taxon>Ecdysozoa</taxon>
        <taxon>Arthropoda</taxon>
        <taxon>Crustacea</taxon>
        <taxon>Multicrustacea</taxon>
        <taxon>Malacostraca</taxon>
        <taxon>Eumalacostraca</taxon>
        <taxon>Eucarida</taxon>
        <taxon>Decapoda</taxon>
        <taxon>Pleocyemata</taxon>
        <taxon>Brachyura</taxon>
        <taxon>Eubrachyura</taxon>
        <taxon>Portunoidea</taxon>
        <taxon>Portunidae</taxon>
        <taxon>Portuninae</taxon>
        <taxon>Portunus</taxon>
    </lineage>
</organism>
<evidence type="ECO:0000313" key="2">
    <source>
        <dbReference type="EMBL" id="MPC34852.1"/>
    </source>
</evidence>
<dbReference type="Proteomes" id="UP000324222">
    <property type="component" value="Unassembled WGS sequence"/>
</dbReference>